<comment type="caution">
    <text evidence="2">The sequence shown here is derived from an EMBL/GenBank/DDBJ whole genome shotgun (WGS) entry which is preliminary data.</text>
</comment>
<dbReference type="EMBL" id="SSSN01000011">
    <property type="protein sequence ID" value="THG31355.1"/>
    <property type="molecule type" value="Genomic_DNA"/>
</dbReference>
<evidence type="ECO:0000256" key="1">
    <source>
        <dbReference type="SAM" id="SignalP"/>
    </source>
</evidence>
<feature type="signal peptide" evidence="1">
    <location>
        <begin position="1"/>
        <end position="31"/>
    </location>
</feature>
<proteinExistence type="predicted"/>
<evidence type="ECO:0008006" key="4">
    <source>
        <dbReference type="Google" id="ProtNLM"/>
    </source>
</evidence>
<dbReference type="AlphaFoldDB" id="A0A4S4FP90"/>
<dbReference type="OrthoDB" id="5182048at2"/>
<dbReference type="Proteomes" id="UP000307380">
    <property type="component" value="Unassembled WGS sequence"/>
</dbReference>
<protein>
    <recommendedName>
        <fullName evidence="4">Htaa domain-containing protein</fullName>
    </recommendedName>
</protein>
<gene>
    <name evidence="2" type="ORF">E6C70_13775</name>
</gene>
<evidence type="ECO:0000313" key="3">
    <source>
        <dbReference type="Proteomes" id="UP000307380"/>
    </source>
</evidence>
<name>A0A4S4FP90_9MICO</name>
<keyword evidence="3" id="KW-1185">Reference proteome</keyword>
<reference evidence="2 3" key="1">
    <citation type="submission" date="2019-04" db="EMBL/GenBank/DDBJ databases">
        <authorList>
            <person name="Jiang L."/>
        </authorList>
    </citation>
    <scope>NUCLEOTIDE SEQUENCE [LARGE SCALE GENOMIC DNA]</scope>
    <source>
        <strain evidence="2 3">YIM 131861</strain>
    </source>
</reference>
<keyword evidence="1" id="KW-0732">Signal</keyword>
<accession>A0A4S4FP90</accession>
<organism evidence="2 3">
    <name type="scientific">Orlajensenia flava</name>
    <dbReference type="NCBI Taxonomy" id="2565934"/>
    <lineage>
        <taxon>Bacteria</taxon>
        <taxon>Bacillati</taxon>
        <taxon>Actinomycetota</taxon>
        <taxon>Actinomycetes</taxon>
        <taxon>Micrococcales</taxon>
        <taxon>Microbacteriaceae</taxon>
        <taxon>Orlajensenia</taxon>
    </lineage>
</organism>
<dbReference type="RefSeq" id="WP_136425122.1">
    <property type="nucleotide sequence ID" value="NZ_SSSN01000011.1"/>
</dbReference>
<evidence type="ECO:0000313" key="2">
    <source>
        <dbReference type="EMBL" id="THG31355.1"/>
    </source>
</evidence>
<feature type="chain" id="PRO_5020671436" description="Htaa domain-containing protein" evidence="1">
    <location>
        <begin position="32"/>
        <end position="231"/>
    </location>
</feature>
<sequence>MRKFSTASISLAAAGLLVVGIAGVGASAANADTATNAAPAHVATATSTKIPGPLAAVPEVFGGNTGVALDSGFTDALTTLGLTPSTYGTATLTDGSLHFPITGGSVAYWDPKAKYRPYVQGILEHDGSGLNLTAGDTTVTLSNFTVNPGNSKLYGDVSVNGQVAATQAYIFELHGKTLKPLSMDGNNAILTGTTVHISADAAGLLNQTFKTDAVKEGLLVGVATITAQVAK</sequence>